<dbReference type="HOGENOM" id="CLU_3135404_0_0_9"/>
<organism evidence="1 3">
    <name type="scientific">Enterococcus gilvus ATCC BAA-350</name>
    <dbReference type="NCBI Taxonomy" id="1158614"/>
    <lineage>
        <taxon>Bacteria</taxon>
        <taxon>Bacillati</taxon>
        <taxon>Bacillota</taxon>
        <taxon>Bacilli</taxon>
        <taxon>Lactobacillales</taxon>
        <taxon>Enterococcaceae</taxon>
        <taxon>Enterococcus</taxon>
    </lineage>
</organism>
<evidence type="ECO:0000313" key="4">
    <source>
        <dbReference type="Proteomes" id="UP000014160"/>
    </source>
</evidence>
<dbReference type="OrthoDB" id="1647731at2"/>
<dbReference type="Pfam" id="PF12664">
    <property type="entry name" value="DUF3789"/>
    <property type="match status" value="1"/>
</dbReference>
<evidence type="ECO:0000313" key="2">
    <source>
        <dbReference type="EMBL" id="EOW82598.1"/>
    </source>
</evidence>
<dbReference type="RefSeq" id="WP_010780444.1">
    <property type="nucleotide sequence ID" value="NZ_ASWH01000001.1"/>
</dbReference>
<reference evidence="1 3" key="1">
    <citation type="submission" date="2013-02" db="EMBL/GenBank/DDBJ databases">
        <title>The Genome Sequence of Enterococcus gilvus ATCC BAA-350.</title>
        <authorList>
            <consortium name="The Broad Institute Genome Sequencing Platform"/>
            <consortium name="The Broad Institute Genome Sequencing Center for Infectious Disease"/>
            <person name="Earl A.M."/>
            <person name="Gilmore M.S."/>
            <person name="Lebreton F."/>
            <person name="Walker B."/>
            <person name="Young S.K."/>
            <person name="Zeng Q."/>
            <person name="Gargeya S."/>
            <person name="Fitzgerald M."/>
            <person name="Haas B."/>
            <person name="Abouelleil A."/>
            <person name="Alvarado L."/>
            <person name="Arachchi H.M."/>
            <person name="Berlin A.M."/>
            <person name="Chapman S.B."/>
            <person name="Dewar J."/>
            <person name="Goldberg J."/>
            <person name="Griggs A."/>
            <person name="Gujja S."/>
            <person name="Hansen M."/>
            <person name="Howarth C."/>
            <person name="Imamovic A."/>
            <person name="Larimer J."/>
            <person name="McCowan C."/>
            <person name="Murphy C."/>
            <person name="Neiman D."/>
            <person name="Pearson M."/>
            <person name="Priest M."/>
            <person name="Roberts A."/>
            <person name="Saif S."/>
            <person name="Shea T."/>
            <person name="Sisk P."/>
            <person name="Sykes S."/>
            <person name="Wortman J."/>
            <person name="Nusbaum C."/>
            <person name="Birren B."/>
        </authorList>
    </citation>
    <scope>NUCLEOTIDE SEQUENCE [LARGE SCALE GENOMIC DNA]</scope>
    <source>
        <strain evidence="1 3">ATCC BAA-350</strain>
    </source>
</reference>
<dbReference type="Proteomes" id="UP000013750">
    <property type="component" value="Unassembled WGS sequence"/>
</dbReference>
<proteinExistence type="predicted"/>
<evidence type="ECO:0000313" key="3">
    <source>
        <dbReference type="Proteomes" id="UP000013750"/>
    </source>
</evidence>
<comment type="caution">
    <text evidence="1">The sequence shown here is derived from an EMBL/GenBank/DDBJ whole genome shotgun (WGS) entry which is preliminary data.</text>
</comment>
<reference evidence="2 4" key="2">
    <citation type="submission" date="2013-03" db="EMBL/GenBank/DDBJ databases">
        <title>The Genome Sequence of Enterococcus gilvus ATCC BAA-350 (PacBio/Illumina hybrid assembly).</title>
        <authorList>
            <consortium name="The Broad Institute Genomics Platform"/>
            <consortium name="The Broad Institute Genome Sequencing Center for Infectious Disease"/>
            <person name="Earl A."/>
            <person name="Russ C."/>
            <person name="Gilmore M."/>
            <person name="Surin D."/>
            <person name="Walker B."/>
            <person name="Young S."/>
            <person name="Zeng Q."/>
            <person name="Gargeya S."/>
            <person name="Fitzgerald M."/>
            <person name="Haas B."/>
            <person name="Abouelleil A."/>
            <person name="Allen A.W."/>
            <person name="Alvarado L."/>
            <person name="Arachchi H.M."/>
            <person name="Berlin A.M."/>
            <person name="Chapman S.B."/>
            <person name="Gainer-Dewar J."/>
            <person name="Goldberg J."/>
            <person name="Griggs A."/>
            <person name="Gujja S."/>
            <person name="Hansen M."/>
            <person name="Howarth C."/>
            <person name="Imamovic A."/>
            <person name="Ireland A."/>
            <person name="Larimer J."/>
            <person name="McCowan C."/>
            <person name="Murphy C."/>
            <person name="Pearson M."/>
            <person name="Poon T.W."/>
            <person name="Priest M."/>
            <person name="Roberts A."/>
            <person name="Saif S."/>
            <person name="Shea T."/>
            <person name="Sisk P."/>
            <person name="Sykes S."/>
            <person name="Wortman J."/>
            <person name="Nusbaum C."/>
            <person name="Birren B."/>
        </authorList>
    </citation>
    <scope>NUCLEOTIDE SEQUENCE [LARGE SCALE GENOMIC DNA]</scope>
    <source>
        <strain evidence="2 4">ATCC BAA-350</strain>
    </source>
</reference>
<dbReference type="InterPro" id="IPR024522">
    <property type="entry name" value="DUF3789"/>
</dbReference>
<dbReference type="AlphaFoldDB" id="R2Y1H5"/>
<dbReference type="EMBL" id="AJDQ01000007">
    <property type="protein sequence ID" value="EOI56152.1"/>
    <property type="molecule type" value="Genomic_DNA"/>
</dbReference>
<evidence type="ECO:0008006" key="5">
    <source>
        <dbReference type="Google" id="ProtNLM"/>
    </source>
</evidence>
<keyword evidence="4" id="KW-1185">Reference proteome</keyword>
<protein>
    <recommendedName>
        <fullName evidence="5">DUF3789 domain-containing protein</fullName>
    </recommendedName>
</protein>
<dbReference type="PATRIC" id="fig|1158614.3.peg.2059"/>
<dbReference type="Proteomes" id="UP000014160">
    <property type="component" value="Unassembled WGS sequence"/>
</dbReference>
<sequence>MSIFGGIALFFLGVLFGVIIMCLLQVSSAADDQYYELEVKRIRSEKNDE</sequence>
<accession>R2Y1H5</accession>
<evidence type="ECO:0000313" key="1">
    <source>
        <dbReference type="EMBL" id="EOI56152.1"/>
    </source>
</evidence>
<gene>
    <name evidence="2" type="ORF">I592_01918</name>
    <name evidence="1" type="ORF">UKC_02049</name>
</gene>
<name>R2Y1H5_9ENTE</name>
<dbReference type="EMBL" id="ASWH01000001">
    <property type="protein sequence ID" value="EOW82598.1"/>
    <property type="molecule type" value="Genomic_DNA"/>
</dbReference>